<protein>
    <recommendedName>
        <fullName evidence="1">site-specific DNA-methyltransferase (adenine-specific)</fullName>
        <ecNumber evidence="1">2.1.1.72</ecNumber>
    </recommendedName>
</protein>
<evidence type="ECO:0000259" key="6">
    <source>
        <dbReference type="Pfam" id="PF02384"/>
    </source>
</evidence>
<dbReference type="GO" id="GO:0032259">
    <property type="term" value="P:methylation"/>
    <property type="evidence" value="ECO:0007669"/>
    <property type="project" value="UniProtKB-KW"/>
</dbReference>
<dbReference type="PANTHER" id="PTHR33841">
    <property type="entry name" value="DNA METHYLTRANSFERASE YEEA-RELATED"/>
    <property type="match status" value="1"/>
</dbReference>
<dbReference type="GO" id="GO:0009007">
    <property type="term" value="F:site-specific DNA-methyltransferase (adenine-specific) activity"/>
    <property type="evidence" value="ECO:0007669"/>
    <property type="project" value="UniProtKB-EC"/>
</dbReference>
<feature type="domain" description="DNA methylase adenine-specific" evidence="6">
    <location>
        <begin position="13"/>
        <end position="228"/>
    </location>
</feature>
<dbReference type="InterPro" id="IPR002052">
    <property type="entry name" value="DNA_methylase_N6_adenine_CS"/>
</dbReference>
<dbReference type="CDD" id="cd02440">
    <property type="entry name" value="AdoMet_MTases"/>
    <property type="match status" value="1"/>
</dbReference>
<keyword evidence="8" id="KW-1185">Reference proteome</keyword>
<evidence type="ECO:0000256" key="3">
    <source>
        <dbReference type="ARBA" id="ARBA00022679"/>
    </source>
</evidence>
<evidence type="ECO:0000256" key="4">
    <source>
        <dbReference type="ARBA" id="ARBA00022747"/>
    </source>
</evidence>
<keyword evidence="4" id="KW-0680">Restriction system</keyword>
<dbReference type="Pfam" id="PF02384">
    <property type="entry name" value="N6_Mtase"/>
    <property type="match status" value="1"/>
</dbReference>
<dbReference type="InterPro" id="IPR003356">
    <property type="entry name" value="DNA_methylase_A-5"/>
</dbReference>
<dbReference type="RefSeq" id="WP_149729693.1">
    <property type="nucleotide sequence ID" value="NZ_VUJV01000006.1"/>
</dbReference>
<dbReference type="PROSITE" id="PS00092">
    <property type="entry name" value="N6_MTASE"/>
    <property type="match status" value="1"/>
</dbReference>
<proteinExistence type="predicted"/>
<dbReference type="EMBL" id="VUJV01000006">
    <property type="protein sequence ID" value="KAA1417023.1"/>
    <property type="molecule type" value="Genomic_DNA"/>
</dbReference>
<sequence>MDEPPVDERERAEALAHAYEDRLVGALVDERRARGAFYTPPELVAWILDRAVGPTTKRVLDPACGTGHFLVAAARRLGTAHGVYGSDLDEEAVRIARLRLLAEDASLSVEDVEAQVRVADGLEAWQGERFDAVVGNPPFLGQLKSRTAGQRGGLGAYTDTSATFLHRALGLVGADGVVALVQPLSVLGARDAGPVRAEVSAVGAVEDLWVSNKPVFRGTTVLACVPVVRVGAEGGPAADGWGRLAAPYFGIPALSLATSHGTVGDLAACTADFRDQYYGLVPYVSDGADVDGGVPLITSGLIEPGSCEWGKRSTRFARQQYGAPVVDVRSLAAADPKLGAWAESRLVPKLLVAGQGRVIEAVVDESGAWLPSVPVLSVVPRDRADLWRLLAVLLAPPVVADAAARYVGTGLTPGSVKVSARQLAALPLPSDEAAWRKGADLARAGDLPGAARVMTTAYGVDPGDEVLDWWLTRLEARPATR</sequence>
<dbReference type="GO" id="GO:0009307">
    <property type="term" value="P:DNA restriction-modification system"/>
    <property type="evidence" value="ECO:0007669"/>
    <property type="project" value="UniProtKB-KW"/>
</dbReference>
<keyword evidence="3" id="KW-0808">Transferase</keyword>
<evidence type="ECO:0000256" key="5">
    <source>
        <dbReference type="ARBA" id="ARBA00047942"/>
    </source>
</evidence>
<comment type="caution">
    <text evidence="7">The sequence shown here is derived from an EMBL/GenBank/DDBJ whole genome shotgun (WGS) entry which is preliminary data.</text>
</comment>
<evidence type="ECO:0000313" key="8">
    <source>
        <dbReference type="Proteomes" id="UP000325003"/>
    </source>
</evidence>
<reference evidence="7 8" key="1">
    <citation type="submission" date="2019-09" db="EMBL/GenBank/DDBJ databases">
        <title>Nocardioides panacisoli sp. nov., isolated from the soil of a ginseng field.</title>
        <authorList>
            <person name="Cho C."/>
        </authorList>
    </citation>
    <scope>NUCLEOTIDE SEQUENCE [LARGE SCALE GENOMIC DNA]</scope>
    <source>
        <strain evidence="7 8">BN130099</strain>
    </source>
</reference>
<evidence type="ECO:0000313" key="7">
    <source>
        <dbReference type="EMBL" id="KAA1417023.1"/>
    </source>
</evidence>
<evidence type="ECO:0000256" key="2">
    <source>
        <dbReference type="ARBA" id="ARBA00022603"/>
    </source>
</evidence>
<dbReference type="GO" id="GO:0008170">
    <property type="term" value="F:N-methyltransferase activity"/>
    <property type="evidence" value="ECO:0007669"/>
    <property type="project" value="InterPro"/>
</dbReference>
<dbReference type="Gene3D" id="3.40.50.150">
    <property type="entry name" value="Vaccinia Virus protein VP39"/>
    <property type="match status" value="1"/>
</dbReference>
<comment type="catalytic activity">
    <reaction evidence="5">
        <text>a 2'-deoxyadenosine in DNA + S-adenosyl-L-methionine = an N(6)-methyl-2'-deoxyadenosine in DNA + S-adenosyl-L-homocysteine + H(+)</text>
        <dbReference type="Rhea" id="RHEA:15197"/>
        <dbReference type="Rhea" id="RHEA-COMP:12418"/>
        <dbReference type="Rhea" id="RHEA-COMP:12419"/>
        <dbReference type="ChEBI" id="CHEBI:15378"/>
        <dbReference type="ChEBI" id="CHEBI:57856"/>
        <dbReference type="ChEBI" id="CHEBI:59789"/>
        <dbReference type="ChEBI" id="CHEBI:90615"/>
        <dbReference type="ChEBI" id="CHEBI:90616"/>
        <dbReference type="EC" id="2.1.1.72"/>
    </reaction>
</comment>
<dbReference type="AlphaFoldDB" id="A0A5B1L8K3"/>
<dbReference type="EC" id="2.1.1.72" evidence="1"/>
<gene>
    <name evidence="7" type="ORF">F0U44_17760</name>
</gene>
<dbReference type="PANTHER" id="PTHR33841:SF1">
    <property type="entry name" value="DNA METHYLTRANSFERASE A"/>
    <property type="match status" value="1"/>
</dbReference>
<organism evidence="7 8">
    <name type="scientific">Nocardioides humilatus</name>
    <dbReference type="NCBI Taxonomy" id="2607660"/>
    <lineage>
        <taxon>Bacteria</taxon>
        <taxon>Bacillati</taxon>
        <taxon>Actinomycetota</taxon>
        <taxon>Actinomycetes</taxon>
        <taxon>Propionibacteriales</taxon>
        <taxon>Nocardioidaceae</taxon>
        <taxon>Nocardioides</taxon>
    </lineage>
</organism>
<dbReference type="PRINTS" id="PR00507">
    <property type="entry name" value="N12N6MTFRASE"/>
</dbReference>
<dbReference type="Proteomes" id="UP000325003">
    <property type="component" value="Unassembled WGS sequence"/>
</dbReference>
<evidence type="ECO:0000256" key="1">
    <source>
        <dbReference type="ARBA" id="ARBA00011900"/>
    </source>
</evidence>
<dbReference type="GO" id="GO:0003677">
    <property type="term" value="F:DNA binding"/>
    <property type="evidence" value="ECO:0007669"/>
    <property type="project" value="InterPro"/>
</dbReference>
<reference evidence="7 8" key="2">
    <citation type="submission" date="2019-09" db="EMBL/GenBank/DDBJ databases">
        <authorList>
            <person name="Jin C."/>
        </authorList>
    </citation>
    <scope>NUCLEOTIDE SEQUENCE [LARGE SCALE GENOMIC DNA]</scope>
    <source>
        <strain evidence="7 8">BN130099</strain>
    </source>
</reference>
<dbReference type="InterPro" id="IPR029063">
    <property type="entry name" value="SAM-dependent_MTases_sf"/>
</dbReference>
<keyword evidence="2 7" id="KW-0489">Methyltransferase</keyword>
<dbReference type="InterPro" id="IPR050953">
    <property type="entry name" value="N4_N6_ade-DNA_methylase"/>
</dbReference>
<name>A0A5B1L8K3_9ACTN</name>
<dbReference type="SUPFAM" id="SSF53335">
    <property type="entry name" value="S-adenosyl-L-methionine-dependent methyltransferases"/>
    <property type="match status" value="1"/>
</dbReference>
<accession>A0A5B1L8K3</accession>